<reference evidence="2" key="1">
    <citation type="submission" date="2022-01" db="EMBL/GenBank/DDBJ databases">
        <authorList>
            <person name="Braso-Vives M."/>
        </authorList>
    </citation>
    <scope>NUCLEOTIDE SEQUENCE</scope>
</reference>
<gene>
    <name evidence="2" type="primary">Hypp8269</name>
    <name evidence="2" type="ORF">BLAG_LOCUS9906</name>
</gene>
<dbReference type="Proteomes" id="UP000838412">
    <property type="component" value="Chromosome 16"/>
</dbReference>
<dbReference type="AlphaFoldDB" id="A0A8J9Z7I5"/>
<proteinExistence type="predicted"/>
<organism evidence="2 3">
    <name type="scientific">Branchiostoma lanceolatum</name>
    <name type="common">Common lancelet</name>
    <name type="synonym">Amphioxus lanceolatum</name>
    <dbReference type="NCBI Taxonomy" id="7740"/>
    <lineage>
        <taxon>Eukaryota</taxon>
        <taxon>Metazoa</taxon>
        <taxon>Chordata</taxon>
        <taxon>Cephalochordata</taxon>
        <taxon>Leptocardii</taxon>
        <taxon>Amphioxiformes</taxon>
        <taxon>Branchiostomatidae</taxon>
        <taxon>Branchiostoma</taxon>
    </lineage>
</organism>
<name>A0A8J9Z7I5_BRALA</name>
<protein>
    <submittedName>
        <fullName evidence="2">Hypp8269 protein</fullName>
    </submittedName>
</protein>
<evidence type="ECO:0000256" key="1">
    <source>
        <dbReference type="SAM" id="MobiDB-lite"/>
    </source>
</evidence>
<evidence type="ECO:0000313" key="3">
    <source>
        <dbReference type="Proteomes" id="UP000838412"/>
    </source>
</evidence>
<dbReference type="EMBL" id="OV696701">
    <property type="protein sequence ID" value="CAH1248583.1"/>
    <property type="molecule type" value="Genomic_DNA"/>
</dbReference>
<sequence length="97" mass="10637">MARLFRRSSALFEASTWTKESSSSASLSRFLPSASYVGSRLKYTTRPGRPRSETVLYPDPPAASRNAGLLTTTFNTSAIGMQTERKAKTAVPQHLRA</sequence>
<accession>A0A8J9Z7I5</accession>
<keyword evidence="3" id="KW-1185">Reference proteome</keyword>
<evidence type="ECO:0000313" key="2">
    <source>
        <dbReference type="EMBL" id="CAH1248583.1"/>
    </source>
</evidence>
<feature type="region of interest" description="Disordered" evidence="1">
    <location>
        <begin position="42"/>
        <end position="62"/>
    </location>
</feature>